<proteinExistence type="predicted"/>
<protein>
    <submittedName>
        <fullName evidence="2">DUF3008 family protein</fullName>
    </submittedName>
</protein>
<gene>
    <name evidence="2" type="ORF">G7078_01985</name>
</gene>
<dbReference type="KEGG" id="ssin:G7078_01985"/>
<dbReference type="Proteomes" id="UP000502502">
    <property type="component" value="Chromosome"/>
</dbReference>
<accession>A0A6G7ZL04</accession>
<evidence type="ECO:0000313" key="3">
    <source>
        <dbReference type="Proteomes" id="UP000502502"/>
    </source>
</evidence>
<dbReference type="AlphaFoldDB" id="A0A6G7ZL04"/>
<evidence type="ECO:0000256" key="1">
    <source>
        <dbReference type="SAM" id="MobiDB-lite"/>
    </source>
</evidence>
<dbReference type="Pfam" id="PF11450">
    <property type="entry name" value="DUF3008"/>
    <property type="match status" value="1"/>
</dbReference>
<feature type="region of interest" description="Disordered" evidence="1">
    <location>
        <begin position="1"/>
        <end position="60"/>
    </location>
</feature>
<feature type="compositionally biased region" description="Basic and acidic residues" evidence="1">
    <location>
        <begin position="19"/>
        <end position="30"/>
    </location>
</feature>
<sequence length="60" mass="6398">MPAKSKSQQKAAGAALSAKRGDTPKSELKGPSKQMVESMTEKELEKMASTKRKGKPEHAG</sequence>
<evidence type="ECO:0000313" key="2">
    <source>
        <dbReference type="EMBL" id="QIL01677.1"/>
    </source>
</evidence>
<name>A0A6G7ZL04_9SPHN</name>
<feature type="compositionally biased region" description="Basic and acidic residues" evidence="1">
    <location>
        <begin position="39"/>
        <end position="48"/>
    </location>
</feature>
<keyword evidence="3" id="KW-1185">Reference proteome</keyword>
<feature type="compositionally biased region" description="Low complexity" evidence="1">
    <location>
        <begin position="1"/>
        <end position="18"/>
    </location>
</feature>
<reference evidence="2 3" key="1">
    <citation type="submission" date="2020-03" db="EMBL/GenBank/DDBJ databases">
        <title>Sphingomonas sp. nov., isolated from fish.</title>
        <authorList>
            <person name="Hyun D.-W."/>
            <person name="Bae J.-W."/>
        </authorList>
    </citation>
    <scope>NUCLEOTIDE SEQUENCE [LARGE SCALE GENOMIC DNA]</scope>
    <source>
        <strain evidence="2 3">HDW15C</strain>
    </source>
</reference>
<dbReference type="EMBL" id="CP049871">
    <property type="protein sequence ID" value="QIL01677.1"/>
    <property type="molecule type" value="Genomic_DNA"/>
</dbReference>
<dbReference type="RefSeq" id="WP_166092456.1">
    <property type="nucleotide sequence ID" value="NZ_CP049871.1"/>
</dbReference>
<feature type="compositionally biased region" description="Basic residues" evidence="1">
    <location>
        <begin position="49"/>
        <end position="60"/>
    </location>
</feature>
<dbReference type="InterPro" id="IPR021553">
    <property type="entry name" value="DUF3008"/>
</dbReference>
<organism evidence="2 3">
    <name type="scientific">Sphingomonas sinipercae</name>
    <dbReference type="NCBI Taxonomy" id="2714944"/>
    <lineage>
        <taxon>Bacteria</taxon>
        <taxon>Pseudomonadati</taxon>
        <taxon>Pseudomonadota</taxon>
        <taxon>Alphaproteobacteria</taxon>
        <taxon>Sphingomonadales</taxon>
        <taxon>Sphingomonadaceae</taxon>
        <taxon>Sphingomonas</taxon>
    </lineage>
</organism>